<gene>
    <name evidence="2" type="ORF">F0562_025936</name>
</gene>
<dbReference type="EMBL" id="CM018037">
    <property type="protein sequence ID" value="KAA8539244.1"/>
    <property type="molecule type" value="Genomic_DNA"/>
</dbReference>
<dbReference type="AlphaFoldDB" id="A0A5J5B9D8"/>
<sequence length="235" mass="26671">MEDQRSPLNWGHYYQEEGIEELNYSLLYTTLKLETTILSAHEEIARKEDELIHLKDLLAMTIRERNEAQDKCQRLMFEKFTLQQQLQQQQQMEAAGPLSGTANSEDEPREGDSNTGFSSSDCESGKDPILQTPLQEETEKLEPKKPLPEKGKFLQAVMEAGPLLQTLLLAGQLPQWQHPPPQLNSIDIPPVTIPSPMPRLLHDKKRALVLHCEVSDSSPNTKFQKVAQQSPLTNH</sequence>
<dbReference type="PANTHER" id="PTHR33431">
    <property type="entry name" value="ENABLED-LIKE PROTEIN (DUF1635)"/>
    <property type="match status" value="1"/>
</dbReference>
<evidence type="ECO:0000256" key="1">
    <source>
        <dbReference type="SAM" id="MobiDB-lite"/>
    </source>
</evidence>
<feature type="region of interest" description="Disordered" evidence="1">
    <location>
        <begin position="87"/>
        <end position="147"/>
    </location>
</feature>
<feature type="compositionally biased region" description="Basic and acidic residues" evidence="1">
    <location>
        <begin position="137"/>
        <end position="147"/>
    </location>
</feature>
<dbReference type="OrthoDB" id="1926156at2759"/>
<name>A0A5J5B9D8_9ASTE</name>
<dbReference type="Pfam" id="PF07795">
    <property type="entry name" value="DUF1635"/>
    <property type="match status" value="1"/>
</dbReference>
<protein>
    <submittedName>
        <fullName evidence="2">Uncharacterized protein</fullName>
    </submittedName>
</protein>
<organism evidence="2 3">
    <name type="scientific">Nyssa sinensis</name>
    <dbReference type="NCBI Taxonomy" id="561372"/>
    <lineage>
        <taxon>Eukaryota</taxon>
        <taxon>Viridiplantae</taxon>
        <taxon>Streptophyta</taxon>
        <taxon>Embryophyta</taxon>
        <taxon>Tracheophyta</taxon>
        <taxon>Spermatophyta</taxon>
        <taxon>Magnoliopsida</taxon>
        <taxon>eudicotyledons</taxon>
        <taxon>Gunneridae</taxon>
        <taxon>Pentapetalae</taxon>
        <taxon>asterids</taxon>
        <taxon>Cornales</taxon>
        <taxon>Nyssaceae</taxon>
        <taxon>Nyssa</taxon>
    </lineage>
</organism>
<evidence type="ECO:0000313" key="2">
    <source>
        <dbReference type="EMBL" id="KAA8539244.1"/>
    </source>
</evidence>
<dbReference type="InterPro" id="IPR012862">
    <property type="entry name" value="DUF1635"/>
</dbReference>
<dbReference type="PANTHER" id="PTHR33431:SF2">
    <property type="entry name" value="CAMP-DEPENDENT PROTEIN KINASE CATALYTIC SUBUNIT-LIKE"/>
    <property type="match status" value="1"/>
</dbReference>
<reference evidence="2 3" key="1">
    <citation type="submission" date="2019-09" db="EMBL/GenBank/DDBJ databases">
        <title>A chromosome-level genome assembly of the Chinese tupelo Nyssa sinensis.</title>
        <authorList>
            <person name="Yang X."/>
            <person name="Kang M."/>
            <person name="Yang Y."/>
            <person name="Xiong H."/>
            <person name="Wang M."/>
            <person name="Zhang Z."/>
            <person name="Wang Z."/>
            <person name="Wu H."/>
            <person name="Ma T."/>
            <person name="Liu J."/>
            <person name="Xi Z."/>
        </authorList>
    </citation>
    <scope>NUCLEOTIDE SEQUENCE [LARGE SCALE GENOMIC DNA]</scope>
    <source>
        <strain evidence="2">J267</strain>
        <tissue evidence="2">Leaf</tissue>
    </source>
</reference>
<proteinExistence type="predicted"/>
<accession>A0A5J5B9D8</accession>
<feature type="compositionally biased region" description="Polar residues" evidence="1">
    <location>
        <begin position="113"/>
        <end position="122"/>
    </location>
</feature>
<dbReference type="Proteomes" id="UP000325577">
    <property type="component" value="Linkage Group LG14"/>
</dbReference>
<keyword evidence="3" id="KW-1185">Reference proteome</keyword>
<evidence type="ECO:0000313" key="3">
    <source>
        <dbReference type="Proteomes" id="UP000325577"/>
    </source>
</evidence>